<dbReference type="InParanoid" id="A0A212F2Z9"/>
<accession>A0A212F2Z9</accession>
<dbReference type="AlphaFoldDB" id="A0A212F2Z9"/>
<comment type="caution">
    <text evidence="1">The sequence shown here is derived from an EMBL/GenBank/DDBJ whole genome shotgun (WGS) entry which is preliminary data.</text>
</comment>
<dbReference type="Proteomes" id="UP000007151">
    <property type="component" value="Unassembled WGS sequence"/>
</dbReference>
<evidence type="ECO:0000313" key="2">
    <source>
        <dbReference type="Proteomes" id="UP000007151"/>
    </source>
</evidence>
<sequence>MAEEKFISTYNHTYVAKRLLSNNAVEEKHYSLDTKGESSSLHWTLNGSLLCTSKVTDLL</sequence>
<name>A0A212F2Z9_DANPL</name>
<proteinExistence type="predicted"/>
<dbReference type="EMBL" id="AGBW02010649">
    <property type="protein sequence ID" value="OWR48106.1"/>
    <property type="molecule type" value="Genomic_DNA"/>
</dbReference>
<evidence type="ECO:0000313" key="1">
    <source>
        <dbReference type="EMBL" id="OWR48106.1"/>
    </source>
</evidence>
<dbReference type="KEGG" id="dpl:KGM_213767"/>
<gene>
    <name evidence="1" type="ORF">KGM_213767</name>
</gene>
<organism evidence="1 2">
    <name type="scientific">Danaus plexippus plexippus</name>
    <dbReference type="NCBI Taxonomy" id="278856"/>
    <lineage>
        <taxon>Eukaryota</taxon>
        <taxon>Metazoa</taxon>
        <taxon>Ecdysozoa</taxon>
        <taxon>Arthropoda</taxon>
        <taxon>Hexapoda</taxon>
        <taxon>Insecta</taxon>
        <taxon>Pterygota</taxon>
        <taxon>Neoptera</taxon>
        <taxon>Endopterygota</taxon>
        <taxon>Lepidoptera</taxon>
        <taxon>Glossata</taxon>
        <taxon>Ditrysia</taxon>
        <taxon>Papilionoidea</taxon>
        <taxon>Nymphalidae</taxon>
        <taxon>Danainae</taxon>
        <taxon>Danaini</taxon>
        <taxon>Danaina</taxon>
        <taxon>Danaus</taxon>
        <taxon>Danaus</taxon>
    </lineage>
</organism>
<keyword evidence="2" id="KW-1185">Reference proteome</keyword>
<protein>
    <submittedName>
        <fullName evidence="1">Uncharacterized protein</fullName>
    </submittedName>
</protein>
<reference evidence="1 2" key="1">
    <citation type="journal article" date="2011" name="Cell">
        <title>The monarch butterfly genome yields insights into long-distance migration.</title>
        <authorList>
            <person name="Zhan S."/>
            <person name="Merlin C."/>
            <person name="Boore J.L."/>
            <person name="Reppert S.M."/>
        </authorList>
    </citation>
    <scope>NUCLEOTIDE SEQUENCE [LARGE SCALE GENOMIC DNA]</scope>
    <source>
        <strain evidence="1">F-2</strain>
    </source>
</reference>